<sequence length="147" mass="17141">MVMIEQHYGELSIDDALHESLEALLNRFTIPENAERLVLNCRQMSHYRHRQGLHPIEVQFKRESASSPWLVVLFASFSYTDDNSTTAEPELYFHLVNRWCYQPDVGSTDLSHPEVLELLSVWMKAFARHLSRNVFDDVQLTMVGTFQ</sequence>
<evidence type="ECO:0000313" key="1">
    <source>
        <dbReference type="EMBL" id="MBF4373458.1"/>
    </source>
</evidence>
<dbReference type="Pfam" id="PF10980">
    <property type="entry name" value="DUF2787"/>
    <property type="match status" value="1"/>
</dbReference>
<dbReference type="PANTHER" id="PTHR38978:SF2">
    <property type="entry name" value="DUF2787 DOMAIN-CONTAINING PROTEIN"/>
    <property type="match status" value="1"/>
</dbReference>
<dbReference type="Gene3D" id="3.10.450.430">
    <property type="entry name" value="Protein of unknown function DUF2787"/>
    <property type="match status" value="1"/>
</dbReference>
<dbReference type="Proteomes" id="UP000726136">
    <property type="component" value="Unassembled WGS sequence"/>
</dbReference>
<comment type="caution">
    <text evidence="1">The sequence shown here is derived from an EMBL/GenBank/DDBJ whole genome shotgun (WGS) entry which is preliminary data.</text>
</comment>
<keyword evidence="2" id="KW-1185">Reference proteome</keyword>
<organism evidence="1 2">
    <name type="scientific">Vibrio anguillarum</name>
    <name type="common">Listonella anguillarum</name>
    <dbReference type="NCBI Taxonomy" id="55601"/>
    <lineage>
        <taxon>Bacteria</taxon>
        <taxon>Pseudomonadati</taxon>
        <taxon>Pseudomonadota</taxon>
        <taxon>Gammaproteobacteria</taxon>
        <taxon>Vibrionales</taxon>
        <taxon>Vibrionaceae</taxon>
        <taxon>Vibrio</taxon>
    </lineage>
</organism>
<gene>
    <name evidence="1" type="ORF">EAY46_10225</name>
</gene>
<dbReference type="PANTHER" id="PTHR38978">
    <property type="entry name" value="DUF2787 DOMAIN-CONTAINING PROTEIN"/>
    <property type="match status" value="1"/>
</dbReference>
<name>A0ABR9Z4U5_VIBAN</name>
<evidence type="ECO:0000313" key="2">
    <source>
        <dbReference type="Proteomes" id="UP000726136"/>
    </source>
</evidence>
<accession>A0ABR9Z4U5</accession>
<dbReference type="EMBL" id="RDPI01000010">
    <property type="protein sequence ID" value="MBF4373458.1"/>
    <property type="molecule type" value="Genomic_DNA"/>
</dbReference>
<reference evidence="1 2" key="1">
    <citation type="journal article" date="2021" name="PeerJ">
        <title>Analysis of 44 Vibrio anguillarum genomes reveals high genetic diversity.</title>
        <authorList>
            <person name="Hansen M.J."/>
            <person name="Dalsgaard I."/>
        </authorList>
    </citation>
    <scope>NUCLEOTIDE SEQUENCE [LARGE SCALE GENOMIC DNA]</scope>
    <source>
        <strain evidence="1 2">040915-1/1B</strain>
    </source>
</reference>
<dbReference type="InterPro" id="IPR021248">
    <property type="entry name" value="DUF2787"/>
</dbReference>
<protein>
    <submittedName>
        <fullName evidence="1">DUF2787 domain-containing protein</fullName>
    </submittedName>
</protein>
<proteinExistence type="predicted"/>